<sequence length="282" mass="28849">MTEPSTARPIILRRVQMSTTAWTLLCESTSATLGLPTTAAAEGAEPLTEAATAAGWAELHTLEMSPLPGEVTRQWTGAVALLLTAPITVTARGTYNGVSTTSALGLRAGRGLAVHQRHVSEQGSAGTTITGSEDSMEITLFNEENVWGAVSRLLPPLDVVRARAQAAPMNSEPSVVIGAGTTPASLPAEDANITLSVTTVAPGLPPRVFSGMWSVQGETLYSVTTRNTASSPATSSEAPELRLTKVPAGHIAHELVFAVAGAHDALAAAAAAAPAATEDGAQ</sequence>
<dbReference type="AlphaFoldDB" id="A0A0S2M3J1"/>
<reference evidence="2" key="1">
    <citation type="submission" date="2015-11" db="EMBL/GenBank/DDBJ databases">
        <authorList>
            <person name="Kumar R."/>
            <person name="Singh D."/>
            <person name="Swarnkar M.K."/>
            <person name="Singh A.K."/>
            <person name="Kumar S."/>
        </authorList>
    </citation>
    <scope>NUCLEOTIDE SEQUENCE [LARGE SCALE GENOMIC DNA]</scope>
    <source>
        <strain evidence="2">ERGS4:06</strain>
    </source>
</reference>
<dbReference type="EMBL" id="CP013200">
    <property type="protein sequence ID" value="ALO68007.1"/>
    <property type="molecule type" value="Genomic_DNA"/>
</dbReference>
<name>A0A0S2M3J1_9MICC</name>
<reference evidence="1 2" key="2">
    <citation type="journal article" date="2016" name="J. Biotechnol.">
        <title>Complete genome sequence of Arthrobacter alpinus ERGS4:06, a yellow pigmented bacterium tolerant to cold and radiations isolated from Sikkim Himalaya.</title>
        <authorList>
            <person name="Kumar R."/>
            <person name="Singh D."/>
            <person name="Swarnkar M.K."/>
            <person name="Singh A.K."/>
            <person name="Kumar S."/>
        </authorList>
    </citation>
    <scope>NUCLEOTIDE SEQUENCE [LARGE SCALE GENOMIC DNA]</scope>
    <source>
        <strain evidence="1 2">ERGS4:06</strain>
    </source>
</reference>
<protein>
    <submittedName>
        <fullName evidence="1">Uncharacterized protein</fullName>
    </submittedName>
</protein>
<dbReference type="Proteomes" id="UP000059574">
    <property type="component" value="Chromosome"/>
</dbReference>
<dbReference type="OrthoDB" id="4930766at2"/>
<dbReference type="RefSeq" id="WP_062291978.1">
    <property type="nucleotide sequence ID" value="NZ_CP013200.1"/>
</dbReference>
<evidence type="ECO:0000313" key="1">
    <source>
        <dbReference type="EMBL" id="ALO68007.1"/>
    </source>
</evidence>
<organism evidence="1 2">
    <name type="scientific">Arthrobacter alpinus</name>
    <dbReference type="NCBI Taxonomy" id="656366"/>
    <lineage>
        <taxon>Bacteria</taxon>
        <taxon>Bacillati</taxon>
        <taxon>Actinomycetota</taxon>
        <taxon>Actinomycetes</taxon>
        <taxon>Micrococcales</taxon>
        <taxon>Micrococcaceae</taxon>
        <taxon>Arthrobacter</taxon>
    </lineage>
</organism>
<proteinExistence type="predicted"/>
<accession>A0A0S2M3J1</accession>
<evidence type="ECO:0000313" key="2">
    <source>
        <dbReference type="Proteomes" id="UP000059574"/>
    </source>
</evidence>
<gene>
    <name evidence="1" type="ORF">AS189_17830</name>
</gene>